<keyword evidence="2" id="KW-1185">Reference proteome</keyword>
<accession>A0A3S8ZRK1</accession>
<dbReference type="AlphaFoldDB" id="A0A3S8ZRK1"/>
<sequence>MKSWGVPNSSVKLSNGDTILQYSRTSYDEYHTYHCEKKFIIRKGIIKKFSYSGCGSPKVVLGRPFYPAATPVPGTDDL</sequence>
<reference evidence="1 2" key="1">
    <citation type="submission" date="2018-12" db="EMBL/GenBank/DDBJ databases">
        <title>Complete genome sequence of Iodobacter sp. H11R3.</title>
        <authorList>
            <person name="Bae J.-W."/>
        </authorList>
    </citation>
    <scope>NUCLEOTIDE SEQUENCE [LARGE SCALE GENOMIC DNA]</scope>
    <source>
        <strain evidence="1 2">H11R3</strain>
    </source>
</reference>
<dbReference type="Proteomes" id="UP000282438">
    <property type="component" value="Chromosome"/>
</dbReference>
<evidence type="ECO:0000313" key="2">
    <source>
        <dbReference type="Proteomes" id="UP000282438"/>
    </source>
</evidence>
<gene>
    <name evidence="1" type="ORF">EJO50_06300</name>
</gene>
<organism evidence="1 2">
    <name type="scientific">Iodobacter ciconiae</name>
    <dbReference type="NCBI Taxonomy" id="2496266"/>
    <lineage>
        <taxon>Bacteria</taxon>
        <taxon>Pseudomonadati</taxon>
        <taxon>Pseudomonadota</taxon>
        <taxon>Betaproteobacteria</taxon>
        <taxon>Neisseriales</taxon>
        <taxon>Chitinibacteraceae</taxon>
        <taxon>Iodobacter</taxon>
    </lineage>
</organism>
<evidence type="ECO:0000313" key="1">
    <source>
        <dbReference type="EMBL" id="AZN36123.1"/>
    </source>
</evidence>
<protein>
    <submittedName>
        <fullName evidence="1">Uncharacterized protein</fullName>
    </submittedName>
</protein>
<dbReference type="RefSeq" id="WP_125972502.1">
    <property type="nucleotide sequence ID" value="NZ_CP034433.1"/>
</dbReference>
<dbReference type="KEGG" id="iod:EJO50_06300"/>
<name>A0A3S8ZRK1_9NEIS</name>
<proteinExistence type="predicted"/>
<dbReference type="EMBL" id="CP034433">
    <property type="protein sequence ID" value="AZN36123.1"/>
    <property type="molecule type" value="Genomic_DNA"/>
</dbReference>